<dbReference type="Gene3D" id="1.20.58.2130">
    <property type="match status" value="1"/>
</dbReference>
<feature type="region of interest" description="Disordered" evidence="1">
    <location>
        <begin position="1"/>
        <end position="55"/>
    </location>
</feature>
<dbReference type="Pfam" id="PF08639">
    <property type="entry name" value="Sld3_STD"/>
    <property type="match status" value="1"/>
</dbReference>
<evidence type="ECO:0000313" key="3">
    <source>
        <dbReference type="EMBL" id="KAK7431086.1"/>
    </source>
</evidence>
<feature type="compositionally biased region" description="Polar residues" evidence="1">
    <location>
        <begin position="674"/>
        <end position="684"/>
    </location>
</feature>
<dbReference type="InterPro" id="IPR042511">
    <property type="entry name" value="Sld3"/>
</dbReference>
<reference evidence="3 4" key="1">
    <citation type="journal article" date="2025" name="Microbiol. Resour. Announc.">
        <title>Draft genome sequences for Neonectria magnoliae and Neonectria punicea, canker pathogens of Liriodendron tulipifera and Acer saccharum in West Virginia.</title>
        <authorList>
            <person name="Petronek H.M."/>
            <person name="Kasson M.T."/>
            <person name="Metheny A.M."/>
            <person name="Stauder C.M."/>
            <person name="Lovett B."/>
            <person name="Lynch S.C."/>
            <person name="Garnas J.R."/>
            <person name="Kasson L.R."/>
            <person name="Stajich J.E."/>
        </authorList>
    </citation>
    <scope>NUCLEOTIDE SEQUENCE [LARGE SCALE GENOMIC DNA]</scope>
    <source>
        <strain evidence="3 4">NRRL 64651</strain>
    </source>
</reference>
<dbReference type="Proteomes" id="UP001498421">
    <property type="component" value="Unassembled WGS sequence"/>
</dbReference>
<feature type="compositionally biased region" description="Polar residues" evidence="1">
    <location>
        <begin position="191"/>
        <end position="200"/>
    </location>
</feature>
<feature type="region of interest" description="Disordered" evidence="1">
    <location>
        <begin position="572"/>
        <end position="687"/>
    </location>
</feature>
<evidence type="ECO:0000259" key="2">
    <source>
        <dbReference type="Pfam" id="PF08639"/>
    </source>
</evidence>
<dbReference type="PANTHER" id="PTHR28067:SF1">
    <property type="entry name" value="DNA REPLICATION REGULATOR SLD3"/>
    <property type="match status" value="1"/>
</dbReference>
<dbReference type="PANTHER" id="PTHR28067">
    <property type="entry name" value="DNA REPLICATION REGULATOR SLD3"/>
    <property type="match status" value="1"/>
</dbReference>
<organism evidence="3 4">
    <name type="scientific">Neonectria magnoliae</name>
    <dbReference type="NCBI Taxonomy" id="2732573"/>
    <lineage>
        <taxon>Eukaryota</taxon>
        <taxon>Fungi</taxon>
        <taxon>Dikarya</taxon>
        <taxon>Ascomycota</taxon>
        <taxon>Pezizomycotina</taxon>
        <taxon>Sordariomycetes</taxon>
        <taxon>Hypocreomycetidae</taxon>
        <taxon>Hypocreales</taxon>
        <taxon>Nectriaceae</taxon>
        <taxon>Neonectria</taxon>
    </lineage>
</organism>
<protein>
    <recommendedName>
        <fullName evidence="2">DNA replication regulator Sld3 C-terminal domain-containing protein</fullName>
    </recommendedName>
</protein>
<comment type="caution">
    <text evidence="3">The sequence shown here is derived from an EMBL/GenBank/DDBJ whole genome shotgun (WGS) entry which is preliminary data.</text>
</comment>
<dbReference type="InterPro" id="IPR013948">
    <property type="entry name" value="DNA_replication_reg_Sld3_C"/>
</dbReference>
<feature type="compositionally biased region" description="Polar residues" evidence="1">
    <location>
        <begin position="602"/>
        <end position="617"/>
    </location>
</feature>
<feature type="region of interest" description="Disordered" evidence="1">
    <location>
        <begin position="179"/>
        <end position="200"/>
    </location>
</feature>
<feature type="compositionally biased region" description="Basic and acidic residues" evidence="1">
    <location>
        <begin position="179"/>
        <end position="189"/>
    </location>
</feature>
<evidence type="ECO:0000256" key="1">
    <source>
        <dbReference type="SAM" id="MobiDB-lite"/>
    </source>
</evidence>
<proteinExistence type="predicted"/>
<keyword evidence="4" id="KW-1185">Reference proteome</keyword>
<feature type="region of interest" description="Disordered" evidence="1">
    <location>
        <begin position="466"/>
        <end position="495"/>
    </location>
</feature>
<name>A0ABR1IE40_9HYPO</name>
<gene>
    <name evidence="3" type="ORF">QQZ08_002367</name>
</gene>
<sequence>MSSPALAGEDASRPHSRILTPSSEGSLNRSHGPGSGPGSGPRPPSPEPRKRKRADSVAMDHLLKPSIALKPHPRNLHVQPRILQPLMVVPREHLPLSCIDFNVSNPELSPGRLFESHIKILDLESRLGSVPVVLLARYESGRNLYALERQDSGLYVACRLGSWIDLHSLAKHATATCPERLRPTSRPESRGPSTPTVLTTPQLHKDRNVKRAAIEAIQSLVRKRARSQSVSTFDGFTRPELDSVASKLGQSQLPSPVIQPQELPDAQIPVDTEVGPPVSTPNCANLGDSVPQQTAEEIFDNIRTHYFEALYNSLGSLAYFAKGPLSRARSAFHLDLESSLEMGDLIDFLKSLTLTTVQIDKKYRETIPDAVAKMKTIVGSSDEGRKKKRRIKRMKLGKDGLYPYEEDHIQKWWMANKPEWKEDESNVVDQQIKSMTSMLRTRETQLQMILILEILALTPLRAVEDAEDSQLPPLPGTTESQSGMAPPSKKRNKHNLPLLVDVHADRLTIWQSTASDEQILLEDSQVTQQPGNGQLQQKSSSEPLKDFCVDVILPFFSARLPELCDSINRKLGGPVIVQPSKSRSLKRSSSKREQKPGAATKRPSQQPRTLQRALSTDQLHRRSVSRGPSNMIALMRSATSTSVPGIKREGSEPAALKGALRADSDLLNRRSGPLSRSTSMSNLGDNKASKKALVEAELKDAISALRKPHRGVVSKEVVDAAERRTSTGLSAKKVRKLGRSSLGTSIVKATPANNRFKDMFAAKSETVADVPLISTQEVIPPSSISSMVPSTGLREGRRDAFRYSPSPVMDRIDSTPTKKRSFLHRLENSGPGLPPSSPLTERRTTSTEKFLAPGSAVKEQRRIDFSSSRDEGILVTPVKAVAKDMIDFGAKQDQPVGNTASIYQKLGWDDDLDDLL</sequence>
<dbReference type="EMBL" id="JAZAVK010000014">
    <property type="protein sequence ID" value="KAK7431086.1"/>
    <property type="molecule type" value="Genomic_DNA"/>
</dbReference>
<feature type="domain" description="DNA replication regulator Sld3 C-terminal" evidence="2">
    <location>
        <begin position="297"/>
        <end position="818"/>
    </location>
</feature>
<feature type="region of interest" description="Disordered" evidence="1">
    <location>
        <begin position="825"/>
        <end position="855"/>
    </location>
</feature>
<evidence type="ECO:0000313" key="4">
    <source>
        <dbReference type="Proteomes" id="UP001498421"/>
    </source>
</evidence>
<feature type="compositionally biased region" description="Polar residues" evidence="1">
    <location>
        <begin position="19"/>
        <end position="28"/>
    </location>
</feature>
<accession>A0ABR1IE40</accession>